<protein>
    <submittedName>
        <fullName evidence="1">Uncharacterized protein</fullName>
    </submittedName>
</protein>
<dbReference type="EMBL" id="OY731407">
    <property type="protein sequence ID" value="CAJ1976932.1"/>
    <property type="molecule type" value="Genomic_DNA"/>
</dbReference>
<name>A0AA86W1Z5_9FABA</name>
<dbReference type="Proteomes" id="UP001189624">
    <property type="component" value="Chromosome 10"/>
</dbReference>
<gene>
    <name evidence="1" type="ORF">AYBTSS11_LOCUS29075</name>
</gene>
<evidence type="ECO:0000313" key="2">
    <source>
        <dbReference type="Proteomes" id="UP001189624"/>
    </source>
</evidence>
<reference evidence="1" key="1">
    <citation type="submission" date="2023-10" db="EMBL/GenBank/DDBJ databases">
        <authorList>
            <person name="Domelevo Entfellner J.-B."/>
        </authorList>
    </citation>
    <scope>NUCLEOTIDE SEQUENCE</scope>
</reference>
<sequence length="167" mass="18204">MSNMPLTIPGFPHPDINNEREVEVLQFVEVPERSWNDANEVALDKPETLEVGKVPKLWRDPTREEGIKIGDEGEDLEVLEGSEGVRDGAGEVVAGEVEVAEVGEERERGREETGEEVLGEVEVAEIAAEGDVERERLVDGVVQCYYSGVRSVADTGHSIPVARSGVP</sequence>
<proteinExistence type="predicted"/>
<dbReference type="AlphaFoldDB" id="A0AA86W1Z5"/>
<dbReference type="Gramene" id="rna-AYBTSS11_LOCUS29075">
    <property type="protein sequence ID" value="CAJ1976932.1"/>
    <property type="gene ID" value="gene-AYBTSS11_LOCUS29075"/>
</dbReference>
<accession>A0AA86W1Z5</accession>
<keyword evidence="2" id="KW-1185">Reference proteome</keyword>
<organism evidence="1 2">
    <name type="scientific">Sphenostylis stenocarpa</name>
    <dbReference type="NCBI Taxonomy" id="92480"/>
    <lineage>
        <taxon>Eukaryota</taxon>
        <taxon>Viridiplantae</taxon>
        <taxon>Streptophyta</taxon>
        <taxon>Embryophyta</taxon>
        <taxon>Tracheophyta</taxon>
        <taxon>Spermatophyta</taxon>
        <taxon>Magnoliopsida</taxon>
        <taxon>eudicotyledons</taxon>
        <taxon>Gunneridae</taxon>
        <taxon>Pentapetalae</taxon>
        <taxon>rosids</taxon>
        <taxon>fabids</taxon>
        <taxon>Fabales</taxon>
        <taxon>Fabaceae</taxon>
        <taxon>Papilionoideae</taxon>
        <taxon>50 kb inversion clade</taxon>
        <taxon>NPAAA clade</taxon>
        <taxon>indigoferoid/millettioid clade</taxon>
        <taxon>Phaseoleae</taxon>
        <taxon>Sphenostylis</taxon>
    </lineage>
</organism>
<evidence type="ECO:0000313" key="1">
    <source>
        <dbReference type="EMBL" id="CAJ1976932.1"/>
    </source>
</evidence>